<reference evidence="14 15" key="1">
    <citation type="submission" date="2013-06" db="EMBL/GenBank/DDBJ databases">
        <title>Rumen cellulosomics: divergent fiber-degrading strategies revealed by comparative genome-wide analysis of six Ruminococcal strains.</title>
        <authorList>
            <person name="Dassa B."/>
            <person name="Borovok I."/>
            <person name="Lamed R."/>
            <person name="Flint H."/>
            <person name="Yeoman C.J."/>
            <person name="White B."/>
            <person name="Bayer E.A."/>
        </authorList>
    </citation>
    <scope>NUCLEOTIDE SEQUENCE [LARGE SCALE GENOMIC DNA]</scope>
    <source>
        <strain evidence="14 15">SY3</strain>
    </source>
</reference>
<evidence type="ECO:0000256" key="12">
    <source>
        <dbReference type="ARBA" id="ARBA00031636"/>
    </source>
</evidence>
<keyword evidence="9 13" id="KW-1133">Transmembrane helix</keyword>
<dbReference type="InterPro" id="IPR002528">
    <property type="entry name" value="MATE_fam"/>
</dbReference>
<comment type="similarity">
    <text evidence="3">Belongs to the multi antimicrobial extrusion (MATE) (TC 2.A.66.1) family.</text>
</comment>
<comment type="subcellular location">
    <subcellularLocation>
        <location evidence="2">Cell membrane</location>
        <topology evidence="2">Multi-pass membrane protein</topology>
    </subcellularLocation>
</comment>
<feature type="transmembrane region" description="Helical" evidence="13">
    <location>
        <begin position="61"/>
        <end position="82"/>
    </location>
</feature>
<dbReference type="PANTHER" id="PTHR43298">
    <property type="entry name" value="MULTIDRUG RESISTANCE PROTEIN NORM-RELATED"/>
    <property type="match status" value="1"/>
</dbReference>
<keyword evidence="8 13" id="KW-0812">Transmembrane</keyword>
<accession>A0A011VYK8</accession>
<dbReference type="GO" id="GO:0006811">
    <property type="term" value="P:monoatomic ion transport"/>
    <property type="evidence" value="ECO:0007669"/>
    <property type="project" value="UniProtKB-KW"/>
</dbReference>
<feature type="transmembrane region" description="Helical" evidence="13">
    <location>
        <begin position="411"/>
        <end position="433"/>
    </location>
</feature>
<evidence type="ECO:0000256" key="3">
    <source>
        <dbReference type="ARBA" id="ARBA00010199"/>
    </source>
</evidence>
<dbReference type="OrthoDB" id="9776324at2"/>
<evidence type="ECO:0000256" key="4">
    <source>
        <dbReference type="ARBA" id="ARBA00020268"/>
    </source>
</evidence>
<evidence type="ECO:0000256" key="1">
    <source>
        <dbReference type="ARBA" id="ARBA00003408"/>
    </source>
</evidence>
<evidence type="ECO:0000313" key="15">
    <source>
        <dbReference type="Proteomes" id="UP000021369"/>
    </source>
</evidence>
<dbReference type="GO" id="GO:0015297">
    <property type="term" value="F:antiporter activity"/>
    <property type="evidence" value="ECO:0007669"/>
    <property type="project" value="UniProtKB-KW"/>
</dbReference>
<keyword evidence="15" id="KW-1185">Reference proteome</keyword>
<dbReference type="NCBIfam" id="TIGR00797">
    <property type="entry name" value="matE"/>
    <property type="match status" value="1"/>
</dbReference>
<keyword evidence="7" id="KW-1003">Cell membrane</keyword>
<keyword evidence="11 13" id="KW-0472">Membrane</keyword>
<evidence type="ECO:0000256" key="10">
    <source>
        <dbReference type="ARBA" id="ARBA00023065"/>
    </source>
</evidence>
<evidence type="ECO:0000256" key="5">
    <source>
        <dbReference type="ARBA" id="ARBA00022448"/>
    </source>
</evidence>
<dbReference type="CDD" id="cd13138">
    <property type="entry name" value="MATE_yoeA_like"/>
    <property type="match status" value="1"/>
</dbReference>
<name>A0A011VYK8_RUMAL</name>
<keyword evidence="5" id="KW-0813">Transport</keyword>
<dbReference type="PANTHER" id="PTHR43298:SF2">
    <property type="entry name" value="FMN_FAD EXPORTER YEEO-RELATED"/>
    <property type="match status" value="1"/>
</dbReference>
<feature type="transmembrane region" description="Helical" evidence="13">
    <location>
        <begin position="353"/>
        <end position="373"/>
    </location>
</feature>
<comment type="function">
    <text evidence="1">Multidrug efflux pump.</text>
</comment>
<evidence type="ECO:0000256" key="8">
    <source>
        <dbReference type="ARBA" id="ARBA00022692"/>
    </source>
</evidence>
<sequence length="446" mass="47686">MSSSRIMTEGSEAKCIISFTLPLLAGNLLQQTYNFVDTMIVGKYLGDDSLAAVGATGSITYLFYTLCIGLSIGAGVLISQYFGAGRPDKVRAAVVNSAVITLIFAIAATIPSVLFARQILTFLGVKANLLGRAATYMQIACAGTICVAAYNWINSVMRALGDSKTPLIFLIVSTILNVILDLLFVISFKMGVGGAAFATVLAQGISAASCIIYCFKTNADIRPKEGELKIDPKLIQKCVTTGIPIAAQNGLISLSMVALQSVTNRFDENIMTAYTATMRIEQLVHQPYFSMSAAVTAFTGQNIGAGKQERAVKGYRASMKIGAVFAAVMFILFAFFGRNVIGIFVNGSRTKEIGALALIITGSCYIPLGAIHITRGFLNGAGDTGYSLVNGITEVVCRILFSLVLTRIPFISWRGIWITTAITWAITGAVSILRYKSGKWKLKAVK</sequence>
<protein>
    <recommendedName>
        <fullName evidence="4">Probable multidrug resistance protein NorM</fullName>
    </recommendedName>
    <alternativeName>
        <fullName evidence="12">Multidrug-efflux transporter</fullName>
    </alternativeName>
</protein>
<comment type="caution">
    <text evidence="14">The sequence shown here is derived from an EMBL/GenBank/DDBJ whole genome shotgun (WGS) entry which is preliminary data.</text>
</comment>
<dbReference type="PIRSF" id="PIRSF006603">
    <property type="entry name" value="DinF"/>
    <property type="match status" value="1"/>
</dbReference>
<evidence type="ECO:0000256" key="6">
    <source>
        <dbReference type="ARBA" id="ARBA00022449"/>
    </source>
</evidence>
<dbReference type="Proteomes" id="UP000021369">
    <property type="component" value="Unassembled WGS sequence"/>
</dbReference>
<evidence type="ECO:0000256" key="7">
    <source>
        <dbReference type="ARBA" id="ARBA00022475"/>
    </source>
</evidence>
<dbReference type="Pfam" id="PF01554">
    <property type="entry name" value="MatE"/>
    <property type="match status" value="2"/>
</dbReference>
<evidence type="ECO:0000313" key="14">
    <source>
        <dbReference type="EMBL" id="EXM40416.1"/>
    </source>
</evidence>
<keyword evidence="6" id="KW-0050">Antiport</keyword>
<dbReference type="RefSeq" id="WP_024857228.1">
    <property type="nucleotide sequence ID" value="NZ_JEOB01000001.1"/>
</dbReference>
<organism evidence="14 15">
    <name type="scientific">Ruminococcus albus SY3</name>
    <dbReference type="NCBI Taxonomy" id="1341156"/>
    <lineage>
        <taxon>Bacteria</taxon>
        <taxon>Bacillati</taxon>
        <taxon>Bacillota</taxon>
        <taxon>Clostridia</taxon>
        <taxon>Eubacteriales</taxon>
        <taxon>Oscillospiraceae</taxon>
        <taxon>Ruminococcus</taxon>
    </lineage>
</organism>
<gene>
    <name evidence="14" type="ORF">RASY3_00510</name>
</gene>
<feature type="transmembrane region" description="Helical" evidence="13">
    <location>
        <begin position="194"/>
        <end position="215"/>
    </location>
</feature>
<feature type="transmembrane region" description="Helical" evidence="13">
    <location>
        <begin position="94"/>
        <end position="115"/>
    </location>
</feature>
<dbReference type="GO" id="GO:0005886">
    <property type="term" value="C:plasma membrane"/>
    <property type="evidence" value="ECO:0007669"/>
    <property type="project" value="UniProtKB-SubCell"/>
</dbReference>
<evidence type="ECO:0000256" key="2">
    <source>
        <dbReference type="ARBA" id="ARBA00004651"/>
    </source>
</evidence>
<proteinExistence type="inferred from homology"/>
<feature type="transmembrane region" description="Helical" evidence="13">
    <location>
        <begin position="321"/>
        <end position="341"/>
    </location>
</feature>
<dbReference type="GO" id="GO:0042910">
    <property type="term" value="F:xenobiotic transmembrane transporter activity"/>
    <property type="evidence" value="ECO:0007669"/>
    <property type="project" value="InterPro"/>
</dbReference>
<feature type="transmembrane region" description="Helical" evidence="13">
    <location>
        <begin position="165"/>
        <end position="188"/>
    </location>
</feature>
<dbReference type="EMBL" id="JEOB01000001">
    <property type="protein sequence ID" value="EXM40416.1"/>
    <property type="molecule type" value="Genomic_DNA"/>
</dbReference>
<dbReference type="InterPro" id="IPR048279">
    <property type="entry name" value="MdtK-like"/>
</dbReference>
<evidence type="ECO:0000256" key="11">
    <source>
        <dbReference type="ARBA" id="ARBA00023136"/>
    </source>
</evidence>
<feature type="transmembrane region" description="Helical" evidence="13">
    <location>
        <begin position="135"/>
        <end position="153"/>
    </location>
</feature>
<evidence type="ECO:0000256" key="13">
    <source>
        <dbReference type="SAM" id="Phobius"/>
    </source>
</evidence>
<dbReference type="InterPro" id="IPR050222">
    <property type="entry name" value="MATE_MdtK"/>
</dbReference>
<feature type="transmembrane region" description="Helical" evidence="13">
    <location>
        <begin position="385"/>
        <end position="405"/>
    </location>
</feature>
<keyword evidence="10" id="KW-0406">Ion transport</keyword>
<dbReference type="PATRIC" id="fig|1341156.4.peg.639"/>
<evidence type="ECO:0000256" key="9">
    <source>
        <dbReference type="ARBA" id="ARBA00022989"/>
    </source>
</evidence>
<dbReference type="AlphaFoldDB" id="A0A011VYK8"/>